<evidence type="ECO:0000313" key="10">
    <source>
        <dbReference type="Proteomes" id="UP000190162"/>
    </source>
</evidence>
<dbReference type="SFLD" id="SFLDG00180">
    <property type="entry name" value="muconate_cycloisomerase"/>
    <property type="match status" value="1"/>
</dbReference>
<dbReference type="RefSeq" id="WP_078752208.1">
    <property type="nucleotide sequence ID" value="NZ_FUXU01000017.1"/>
</dbReference>
<dbReference type="InterPro" id="IPR034593">
    <property type="entry name" value="DgoD-like"/>
</dbReference>
<organism evidence="9 10">
    <name type="scientific">Enterovibrio nigricans DSM 22720</name>
    <dbReference type="NCBI Taxonomy" id="1121868"/>
    <lineage>
        <taxon>Bacteria</taxon>
        <taxon>Pseudomonadati</taxon>
        <taxon>Pseudomonadota</taxon>
        <taxon>Gammaproteobacteria</taxon>
        <taxon>Vibrionales</taxon>
        <taxon>Vibrionaceae</taxon>
        <taxon>Enterovibrio</taxon>
    </lineage>
</organism>
<feature type="active site" description="Proton acceptor; specific for (R)-substrate epimerization" evidence="5">
    <location>
        <position position="142"/>
    </location>
</feature>
<dbReference type="OrthoDB" id="9782675at2"/>
<gene>
    <name evidence="9" type="ORF">SAMN02745132_01813</name>
</gene>
<accession>A0A1T4UIX3</accession>
<dbReference type="InterPro" id="IPR034603">
    <property type="entry name" value="Dipeptide_epimerase"/>
</dbReference>
<dbReference type="InterPro" id="IPR013342">
    <property type="entry name" value="Mandelate_racemase_C"/>
</dbReference>
<evidence type="ECO:0000256" key="4">
    <source>
        <dbReference type="ARBA" id="ARBA00023235"/>
    </source>
</evidence>
<dbReference type="InterPro" id="IPR013341">
    <property type="entry name" value="Mandelate_racemase_N_dom"/>
</dbReference>
<dbReference type="GO" id="GO:0009063">
    <property type="term" value="P:amino acid catabolic process"/>
    <property type="evidence" value="ECO:0007669"/>
    <property type="project" value="InterPro"/>
</dbReference>
<feature type="domain" description="Mandelate racemase/muconate lactonizing enzyme C-terminal" evidence="8">
    <location>
        <begin position="121"/>
        <end position="214"/>
    </location>
</feature>
<dbReference type="Gene3D" id="3.20.20.120">
    <property type="entry name" value="Enolase-like C-terminal domain"/>
    <property type="match status" value="1"/>
</dbReference>
<protein>
    <recommendedName>
        <fullName evidence="7">Dipeptide epimerase</fullName>
        <ecNumber evidence="7">5.1.1.-</ecNumber>
    </recommendedName>
</protein>
<dbReference type="PANTHER" id="PTHR48080">
    <property type="entry name" value="D-GALACTONATE DEHYDRATASE-RELATED"/>
    <property type="match status" value="1"/>
</dbReference>
<dbReference type="GO" id="GO:0016855">
    <property type="term" value="F:racemase and epimerase activity, acting on amino acids and derivatives"/>
    <property type="evidence" value="ECO:0007669"/>
    <property type="project" value="UniProtKB-UniRule"/>
</dbReference>
<keyword evidence="3 6" id="KW-0460">Magnesium</keyword>
<feature type="binding site" evidence="6">
    <location>
        <position position="167"/>
    </location>
    <ligand>
        <name>Mg(2+)</name>
        <dbReference type="ChEBI" id="CHEBI:18420"/>
    </ligand>
</feature>
<dbReference type="PANTHER" id="PTHR48080:SF3">
    <property type="entry name" value="ENOLASE SUPERFAMILY MEMBER DDB_G0284701"/>
    <property type="match status" value="1"/>
</dbReference>
<evidence type="ECO:0000256" key="6">
    <source>
        <dbReference type="PIRSR" id="PIRSR634603-3"/>
    </source>
</evidence>
<dbReference type="CDD" id="cd03319">
    <property type="entry name" value="L-Ala-DL-Glu_epimerase"/>
    <property type="match status" value="1"/>
</dbReference>
<dbReference type="PROSITE" id="PS00909">
    <property type="entry name" value="MR_MLE_2"/>
    <property type="match status" value="1"/>
</dbReference>
<feature type="binding site" evidence="6">
    <location>
        <position position="216"/>
    </location>
    <ligand>
        <name>Mg(2+)</name>
        <dbReference type="ChEBI" id="CHEBI:18420"/>
    </ligand>
</feature>
<dbReference type="EC" id="5.1.1.-" evidence="7"/>
<dbReference type="InterPro" id="IPR029017">
    <property type="entry name" value="Enolase-like_N"/>
</dbReference>
<dbReference type="SUPFAM" id="SSF54826">
    <property type="entry name" value="Enolase N-terminal domain-like"/>
    <property type="match status" value="1"/>
</dbReference>
<reference evidence="10" key="1">
    <citation type="submission" date="2017-02" db="EMBL/GenBank/DDBJ databases">
        <authorList>
            <person name="Varghese N."/>
            <person name="Submissions S."/>
        </authorList>
    </citation>
    <scope>NUCLEOTIDE SEQUENCE [LARGE SCALE GENOMIC DNA]</scope>
    <source>
        <strain evidence="10">DSM 22720</strain>
    </source>
</reference>
<feature type="binding site" evidence="6">
    <location>
        <position position="193"/>
    </location>
    <ligand>
        <name>Mg(2+)</name>
        <dbReference type="ChEBI" id="CHEBI:18420"/>
    </ligand>
</feature>
<dbReference type="InterPro" id="IPR036849">
    <property type="entry name" value="Enolase-like_C_sf"/>
</dbReference>
<feature type="active site" description="Proton acceptor; specific for (S)-substrate epimerization" evidence="5">
    <location>
        <position position="238"/>
    </location>
</feature>
<keyword evidence="2 6" id="KW-0479">Metal-binding</keyword>
<keyword evidence="10" id="KW-1185">Reference proteome</keyword>
<dbReference type="Pfam" id="PF13378">
    <property type="entry name" value="MR_MLE_C"/>
    <property type="match status" value="1"/>
</dbReference>
<dbReference type="AlphaFoldDB" id="A0A1T4UIX3"/>
<dbReference type="InterPro" id="IPR029065">
    <property type="entry name" value="Enolase_C-like"/>
</dbReference>
<dbReference type="InterPro" id="IPR018110">
    <property type="entry name" value="Mandel_Rmase/mucon_lact_enz_CS"/>
</dbReference>
<evidence type="ECO:0000313" key="9">
    <source>
        <dbReference type="EMBL" id="SKA52421.1"/>
    </source>
</evidence>
<evidence type="ECO:0000256" key="2">
    <source>
        <dbReference type="ARBA" id="ARBA00022723"/>
    </source>
</evidence>
<dbReference type="Pfam" id="PF02746">
    <property type="entry name" value="MR_MLE_N"/>
    <property type="match status" value="1"/>
</dbReference>
<evidence type="ECO:0000256" key="1">
    <source>
        <dbReference type="ARBA" id="ARBA00008031"/>
    </source>
</evidence>
<comment type="cofactor">
    <cofactor evidence="6 7">
        <name>Mg(2+)</name>
        <dbReference type="ChEBI" id="CHEBI:18420"/>
    </cofactor>
    <text evidence="6 7">Binds 1 Mg(2+) ion per subunit.</text>
</comment>
<dbReference type="EMBL" id="FUXU01000017">
    <property type="protein sequence ID" value="SKA52421.1"/>
    <property type="molecule type" value="Genomic_DNA"/>
</dbReference>
<evidence type="ECO:0000256" key="3">
    <source>
        <dbReference type="ARBA" id="ARBA00022842"/>
    </source>
</evidence>
<keyword evidence="4 7" id="KW-0413">Isomerase</keyword>
<proteinExistence type="inferred from homology"/>
<dbReference type="Gene3D" id="3.30.390.10">
    <property type="entry name" value="Enolase-like, N-terminal domain"/>
    <property type="match status" value="1"/>
</dbReference>
<dbReference type="SFLD" id="SFLDF00010">
    <property type="entry name" value="dipeptide_epimerase"/>
    <property type="match status" value="1"/>
</dbReference>
<dbReference type="Proteomes" id="UP000190162">
    <property type="component" value="Unassembled WGS sequence"/>
</dbReference>
<evidence type="ECO:0000259" key="8">
    <source>
        <dbReference type="SMART" id="SM00922"/>
    </source>
</evidence>
<sequence length="313" mass="33603">MKIEAHIVSYPLKRPFTISRGSRTNAEVIQVRIEHDGNVGVGECSPTGRYGESFDSVLVQITSMGSVFFDRSSLQSLLPAGAARNAIDCALWDLGSPRFPDDVFHLPSSIKTAMTVSINSANAMAEEAKAYVEQGATLIKVKLNADDVYERLQAVRNVAPNATLIVDANEAWSCLDLEQTINSLIPLNITMIEQPLPASEDEQLRGLNSAIPLCADESCHTKRDIPRLLGLYQMINIKLDKTGGLTAALELERSARDAGLDIMVGCMLGSSIAMKAALPVAANAELVDLDGAYLINGDVTGGLKYKNGAIILS</sequence>
<name>A0A1T4UIX3_9GAMM</name>
<evidence type="ECO:0000256" key="7">
    <source>
        <dbReference type="RuleBase" id="RU366006"/>
    </source>
</evidence>
<comment type="similarity">
    <text evidence="1 7">Belongs to the mandelate racemase/muconate lactonizing enzyme family.</text>
</comment>
<dbReference type="SUPFAM" id="SSF51604">
    <property type="entry name" value="Enolase C-terminal domain-like"/>
    <property type="match status" value="1"/>
</dbReference>
<dbReference type="SMART" id="SM00922">
    <property type="entry name" value="MR_MLE"/>
    <property type="match status" value="1"/>
</dbReference>
<evidence type="ECO:0000256" key="5">
    <source>
        <dbReference type="PIRSR" id="PIRSR634603-1"/>
    </source>
</evidence>
<dbReference type="SFLD" id="SFLDS00001">
    <property type="entry name" value="Enolase"/>
    <property type="match status" value="1"/>
</dbReference>
<dbReference type="GO" id="GO:0046872">
    <property type="term" value="F:metal ion binding"/>
    <property type="evidence" value="ECO:0007669"/>
    <property type="project" value="UniProtKB-KW"/>
</dbReference>